<feature type="transmembrane region" description="Helical" evidence="1">
    <location>
        <begin position="294"/>
        <end position="315"/>
    </location>
</feature>
<reference evidence="3 4" key="1">
    <citation type="submission" date="2020-01" db="EMBL/GenBank/DDBJ databases">
        <authorList>
            <person name="Deng T."/>
        </authorList>
    </citation>
    <scope>NUCLEOTIDE SEQUENCE [LARGE SCALE GENOMIC DNA]</scope>
    <source>
        <strain evidence="3 4">5221</strain>
    </source>
</reference>
<organism evidence="3 4">
    <name type="scientific">Brevibacterium rongguiense</name>
    <dbReference type="NCBI Taxonomy" id="2695267"/>
    <lineage>
        <taxon>Bacteria</taxon>
        <taxon>Bacillati</taxon>
        <taxon>Actinomycetota</taxon>
        <taxon>Actinomycetes</taxon>
        <taxon>Micrococcales</taxon>
        <taxon>Brevibacteriaceae</taxon>
        <taxon>Brevibacterium</taxon>
    </lineage>
</organism>
<keyword evidence="1" id="KW-1133">Transmembrane helix</keyword>
<keyword evidence="4" id="KW-1185">Reference proteome</keyword>
<feature type="chain" id="PRO_5026649392" description="EamA-like transporter family protein" evidence="2">
    <location>
        <begin position="29"/>
        <end position="324"/>
    </location>
</feature>
<dbReference type="Pfam" id="PF04657">
    <property type="entry name" value="DMT_YdcZ"/>
    <property type="match status" value="2"/>
</dbReference>
<sequence length="324" mass="32106">MSAAPVRDSPLAAVLAAAAAMIAGSAMAVQGHSNGVLAGIVGSGILAATVSFAGGLAVLSVVCAAWPSARRGIGRARRLVAAGQFPWFMLLGGVGGSLIVISQSLTVPLFGVSIFTMAFVCGQLGGALLVDNTDLPPGGRRHPTLPRLAGTGIVLAGVVVSSAGVFGQGIAWWAPLLPLIAGVGTAFQQAFNGRLKAAANSAAAATFTNFLVGTVFLAVCSALVLATGTPVRGAPELPAQWWTLIGGVLGVVFIGVSTLTVARLGVLLLSLTTLFGNLAGSLVTDVITGSAATALAPSTLIAMGLVLVGVCVASVPGRPLGRLR</sequence>
<dbReference type="PANTHER" id="PTHR34821:SF2">
    <property type="entry name" value="INNER MEMBRANE PROTEIN YDCZ"/>
    <property type="match status" value="1"/>
</dbReference>
<evidence type="ECO:0000256" key="1">
    <source>
        <dbReference type="SAM" id="Phobius"/>
    </source>
</evidence>
<proteinExistence type="predicted"/>
<feature type="transmembrane region" description="Helical" evidence="1">
    <location>
        <begin position="203"/>
        <end position="227"/>
    </location>
</feature>
<feature type="transmembrane region" description="Helical" evidence="1">
    <location>
        <begin position="266"/>
        <end position="288"/>
    </location>
</feature>
<evidence type="ECO:0000256" key="2">
    <source>
        <dbReference type="SAM" id="SignalP"/>
    </source>
</evidence>
<dbReference type="RefSeq" id="WP_160952382.1">
    <property type="nucleotide sequence ID" value="NZ_WWEQ01000007.1"/>
</dbReference>
<feature type="transmembrane region" description="Helical" evidence="1">
    <location>
        <begin position="172"/>
        <end position="191"/>
    </location>
</feature>
<feature type="transmembrane region" description="Helical" evidence="1">
    <location>
        <begin position="148"/>
        <end position="166"/>
    </location>
</feature>
<gene>
    <name evidence="3" type="ORF">GSY69_02865</name>
</gene>
<keyword evidence="1" id="KW-0812">Transmembrane</keyword>
<dbReference type="InterPro" id="IPR006750">
    <property type="entry name" value="YdcZ"/>
</dbReference>
<accession>A0A6N9H4F9</accession>
<keyword evidence="2" id="KW-0732">Signal</keyword>
<feature type="signal peptide" evidence="2">
    <location>
        <begin position="1"/>
        <end position="28"/>
    </location>
</feature>
<dbReference type="Proteomes" id="UP000469215">
    <property type="component" value="Unassembled WGS sequence"/>
</dbReference>
<evidence type="ECO:0008006" key="5">
    <source>
        <dbReference type="Google" id="ProtNLM"/>
    </source>
</evidence>
<keyword evidence="1" id="KW-0472">Membrane</keyword>
<dbReference type="PANTHER" id="PTHR34821">
    <property type="entry name" value="INNER MEMBRANE PROTEIN YDCZ"/>
    <property type="match status" value="1"/>
</dbReference>
<feature type="transmembrane region" description="Helical" evidence="1">
    <location>
        <begin position="79"/>
        <end position="101"/>
    </location>
</feature>
<evidence type="ECO:0000313" key="3">
    <source>
        <dbReference type="EMBL" id="MYM18947.1"/>
    </source>
</evidence>
<feature type="transmembrane region" description="Helical" evidence="1">
    <location>
        <begin position="239"/>
        <end position="259"/>
    </location>
</feature>
<name>A0A6N9H4F9_9MICO</name>
<evidence type="ECO:0000313" key="4">
    <source>
        <dbReference type="Proteomes" id="UP000469215"/>
    </source>
</evidence>
<protein>
    <recommendedName>
        <fullName evidence="5">EamA-like transporter family protein</fullName>
    </recommendedName>
</protein>
<dbReference type="GO" id="GO:0005886">
    <property type="term" value="C:plasma membrane"/>
    <property type="evidence" value="ECO:0007669"/>
    <property type="project" value="TreeGrafter"/>
</dbReference>
<feature type="transmembrane region" description="Helical" evidence="1">
    <location>
        <begin position="107"/>
        <end position="128"/>
    </location>
</feature>
<comment type="caution">
    <text evidence="3">The sequence shown here is derived from an EMBL/GenBank/DDBJ whole genome shotgun (WGS) entry which is preliminary data.</text>
</comment>
<dbReference type="AlphaFoldDB" id="A0A6N9H4F9"/>
<dbReference type="EMBL" id="WWEQ01000007">
    <property type="protein sequence ID" value="MYM18947.1"/>
    <property type="molecule type" value="Genomic_DNA"/>
</dbReference>
<feature type="transmembrane region" description="Helical" evidence="1">
    <location>
        <begin position="44"/>
        <end position="67"/>
    </location>
</feature>